<keyword evidence="2" id="KW-1185">Reference proteome</keyword>
<reference evidence="1 2" key="1">
    <citation type="journal article" date="2019" name="Nat. Ecol. Evol.">
        <title>Megaphylogeny resolves global patterns of mushroom evolution.</title>
        <authorList>
            <person name="Varga T."/>
            <person name="Krizsan K."/>
            <person name="Foldi C."/>
            <person name="Dima B."/>
            <person name="Sanchez-Garcia M."/>
            <person name="Sanchez-Ramirez S."/>
            <person name="Szollosi G.J."/>
            <person name="Szarkandi J.G."/>
            <person name="Papp V."/>
            <person name="Albert L."/>
            <person name="Andreopoulos W."/>
            <person name="Angelini C."/>
            <person name="Antonin V."/>
            <person name="Barry K.W."/>
            <person name="Bougher N.L."/>
            <person name="Buchanan P."/>
            <person name="Buyck B."/>
            <person name="Bense V."/>
            <person name="Catcheside P."/>
            <person name="Chovatia M."/>
            <person name="Cooper J."/>
            <person name="Damon W."/>
            <person name="Desjardin D."/>
            <person name="Finy P."/>
            <person name="Geml J."/>
            <person name="Haridas S."/>
            <person name="Hughes K."/>
            <person name="Justo A."/>
            <person name="Karasinski D."/>
            <person name="Kautmanova I."/>
            <person name="Kiss B."/>
            <person name="Kocsube S."/>
            <person name="Kotiranta H."/>
            <person name="LaButti K.M."/>
            <person name="Lechner B.E."/>
            <person name="Liimatainen K."/>
            <person name="Lipzen A."/>
            <person name="Lukacs Z."/>
            <person name="Mihaltcheva S."/>
            <person name="Morgado L.N."/>
            <person name="Niskanen T."/>
            <person name="Noordeloos M.E."/>
            <person name="Ohm R.A."/>
            <person name="Ortiz-Santana B."/>
            <person name="Ovrebo C."/>
            <person name="Racz N."/>
            <person name="Riley R."/>
            <person name="Savchenko A."/>
            <person name="Shiryaev A."/>
            <person name="Soop K."/>
            <person name="Spirin V."/>
            <person name="Szebenyi C."/>
            <person name="Tomsovsky M."/>
            <person name="Tulloss R.E."/>
            <person name="Uehling J."/>
            <person name="Grigoriev I.V."/>
            <person name="Vagvolgyi C."/>
            <person name="Papp T."/>
            <person name="Martin F.M."/>
            <person name="Miettinen O."/>
            <person name="Hibbett D.S."/>
            <person name="Nagy L.G."/>
        </authorList>
    </citation>
    <scope>NUCLEOTIDE SEQUENCE [LARGE SCALE GENOMIC DNA]</scope>
    <source>
        <strain evidence="1 2">NL-1719</strain>
    </source>
</reference>
<accession>A0ACD3B0Q2</accession>
<gene>
    <name evidence="1" type="ORF">BDN72DRAFT_837646</name>
</gene>
<organism evidence="1 2">
    <name type="scientific">Pluteus cervinus</name>
    <dbReference type="NCBI Taxonomy" id="181527"/>
    <lineage>
        <taxon>Eukaryota</taxon>
        <taxon>Fungi</taxon>
        <taxon>Dikarya</taxon>
        <taxon>Basidiomycota</taxon>
        <taxon>Agaricomycotina</taxon>
        <taxon>Agaricomycetes</taxon>
        <taxon>Agaricomycetidae</taxon>
        <taxon>Agaricales</taxon>
        <taxon>Pluteineae</taxon>
        <taxon>Pluteaceae</taxon>
        <taxon>Pluteus</taxon>
    </lineage>
</organism>
<sequence length="888" mass="97355">MSATSRLKRKLGDLGVDVSSSKANESFCFIGTPLPPLEKSRDTGEFVPLWKQEVRDEQGRRRLHGAFTGGFSAGYFNSVGSKEGWTPSTFVSSRSDRAKQKAARPEDFMDDEDLQDIRDSKKLVDKADEMDLTGTTQPAVEDADQSSLARALEAAMLPDAADSTGARILKKMGWKLGQGIGPRVTLRQRRLQEQLAKGLYATLDDIKIGPAEEEADKHLYPPLDIPVLNVPRKSNSHGVGYHPGLGLNATLGVSERSKNNSGPKISAGFGLGALNDADDDDVDIYDRSIEGMRMRTAYDGGDDDEHQHASKPKTTSGSRPLSGGTTFLNGTRVLAGFTLSDKPVAEDRWFPLPDVPPGWTPDPRRVWKQDVSQEDEGKENITASSSTAHRRFDITADERGKLLGEAPLPAAPRSVFEFISQKDKERLKRVASEIASGTPGALPTNLSARRTEPHIAQAALKGFQPFTSDPVKQARYTIYLQSQAAMDGSASNLTPALGQRTDEFHKEMEDYAKAALIFKPISGAMAGRFTSAAVIEQGPKVHEGLHKPVDEDIEMKDAEQKKAEEKVSPKVHAARMEMYGALTREVKPWQPARLLCKRFGVKDPDPPAPDSTDTLVGNKSRFTSGSEPSTSAAAAAGDQDDSEPQERKKGGPRDLANVGLGEDDTQGQDTLTYQRPAMDVFKAIFASDDEDSDGEDAKEDNEEGPSEPPTLSVPAPNKEKDTEMEELPSLVPFANTRNDSGAKLDLTSFKPTFIPREGKSKESNGKVKDKEKQEKGNEKQSGNEEKKSKKKREKKTAIVSFAMDEDGEDVPMKEEPRTHKKRRKAKNKGVEEEQKPPDDDDMWVEKPAPDIVKDLPRVSMVVDGEEDQNRPEKAAGPPKGRKRAIDFM</sequence>
<dbReference type="Proteomes" id="UP000308600">
    <property type="component" value="Unassembled WGS sequence"/>
</dbReference>
<evidence type="ECO:0000313" key="2">
    <source>
        <dbReference type="Proteomes" id="UP000308600"/>
    </source>
</evidence>
<protein>
    <submittedName>
        <fullName evidence="1">Uncharacterized protein</fullName>
    </submittedName>
</protein>
<name>A0ACD3B0Q2_9AGAR</name>
<proteinExistence type="predicted"/>
<dbReference type="EMBL" id="ML208298">
    <property type="protein sequence ID" value="TFK71426.1"/>
    <property type="molecule type" value="Genomic_DNA"/>
</dbReference>
<evidence type="ECO:0000313" key="1">
    <source>
        <dbReference type="EMBL" id="TFK71426.1"/>
    </source>
</evidence>